<dbReference type="PANTHER" id="PTHR32465">
    <property type="entry name" value="BARDET-BIEDL SYNDROME 2 PROTEIN"/>
    <property type="match status" value="1"/>
</dbReference>
<dbReference type="InterPro" id="IPR055381">
    <property type="entry name" value="BBS2_CtH_dom"/>
</dbReference>
<feature type="domain" description="BBS2 C-terminal helix bundle" evidence="12">
    <location>
        <begin position="691"/>
        <end position="717"/>
    </location>
</feature>
<dbReference type="OrthoDB" id="2120021at2759"/>
<organism evidence="14 15">
    <name type="scientific">Trichomalopsis sarcophagae</name>
    <dbReference type="NCBI Taxonomy" id="543379"/>
    <lineage>
        <taxon>Eukaryota</taxon>
        <taxon>Metazoa</taxon>
        <taxon>Ecdysozoa</taxon>
        <taxon>Arthropoda</taxon>
        <taxon>Hexapoda</taxon>
        <taxon>Insecta</taxon>
        <taxon>Pterygota</taxon>
        <taxon>Neoptera</taxon>
        <taxon>Endopterygota</taxon>
        <taxon>Hymenoptera</taxon>
        <taxon>Apocrita</taxon>
        <taxon>Proctotrupomorpha</taxon>
        <taxon>Chalcidoidea</taxon>
        <taxon>Pteromalidae</taxon>
        <taxon>Pteromalinae</taxon>
        <taxon>Trichomalopsis</taxon>
    </lineage>
</organism>
<evidence type="ECO:0000256" key="1">
    <source>
        <dbReference type="ARBA" id="ARBA00004138"/>
    </source>
</evidence>
<dbReference type="AlphaFoldDB" id="A0A232EZX1"/>
<dbReference type="GO" id="GO:0034464">
    <property type="term" value="C:BBSome"/>
    <property type="evidence" value="ECO:0007669"/>
    <property type="project" value="UniProtKB-UniRule"/>
</dbReference>
<keyword evidence="15" id="KW-1185">Reference proteome</keyword>
<evidence type="ECO:0000256" key="7">
    <source>
        <dbReference type="PIRNR" id="PIRNR013684"/>
    </source>
</evidence>
<evidence type="ECO:0000256" key="3">
    <source>
        <dbReference type="ARBA" id="ARBA00022490"/>
    </source>
</evidence>
<dbReference type="PANTHER" id="PTHR32465:SF0">
    <property type="entry name" value="BARDET-BIEDL SYNDROME 2 PROTEIN"/>
    <property type="match status" value="1"/>
</dbReference>
<feature type="domain" description="BBS2 GAE" evidence="9">
    <location>
        <begin position="388"/>
        <end position="470"/>
    </location>
</feature>
<dbReference type="SUPFAM" id="SSF69318">
    <property type="entry name" value="Integrin alpha N-terminal domain"/>
    <property type="match status" value="1"/>
</dbReference>
<dbReference type="Pfam" id="PF23350">
    <property type="entry name" value="BBS2_pf"/>
    <property type="match status" value="1"/>
</dbReference>
<evidence type="ECO:0000256" key="2">
    <source>
        <dbReference type="ARBA" id="ARBA00004245"/>
    </source>
</evidence>
<dbReference type="Pfam" id="PF14783">
    <property type="entry name" value="BBS2_Mid"/>
    <property type="match status" value="1"/>
</dbReference>
<gene>
    <name evidence="14" type="ORF">TSAR_001444</name>
</gene>
<dbReference type="InterPro" id="IPR028994">
    <property type="entry name" value="Integrin_alpha_N"/>
</dbReference>
<dbReference type="GO" id="GO:0031514">
    <property type="term" value="C:motile cilium"/>
    <property type="evidence" value="ECO:0007669"/>
    <property type="project" value="TreeGrafter"/>
</dbReference>
<feature type="domain" description="Ciliary BBSome complex subunit 2 N-terminal" evidence="8">
    <location>
        <begin position="18"/>
        <end position="126"/>
    </location>
</feature>
<evidence type="ECO:0000256" key="5">
    <source>
        <dbReference type="ARBA" id="ARBA00023212"/>
    </source>
</evidence>
<dbReference type="InterPro" id="IPR055379">
    <property type="entry name" value="BBS2_pf_dom"/>
</dbReference>
<evidence type="ECO:0000313" key="14">
    <source>
        <dbReference type="EMBL" id="OXU23984.1"/>
    </source>
</evidence>
<name>A0A232EZX1_9HYME</name>
<evidence type="ECO:0000313" key="15">
    <source>
        <dbReference type="Proteomes" id="UP000215335"/>
    </source>
</evidence>
<dbReference type="GO" id="GO:0043005">
    <property type="term" value="C:neuron projection"/>
    <property type="evidence" value="ECO:0007669"/>
    <property type="project" value="TreeGrafter"/>
</dbReference>
<dbReference type="GO" id="GO:0036064">
    <property type="term" value="C:ciliary basal body"/>
    <property type="evidence" value="ECO:0007669"/>
    <property type="project" value="TreeGrafter"/>
</dbReference>
<sequence>MATFSLNLQRRVEAGLTACGKFDGSHACLAAATSAGNVLVHSPHRDAVASKNFELDSEARLSWSGELAELQIGRQVTALHTGRLGEDERDVLLVGTSTHILAYQVEDNADLFYKELPDGAYCITVGKLGWLQQQVAIVGGNCSITVLDFQGEEVFWTVAREKVTALAVFDFNGDGDNEVTVLFYLFFLSIGEILLSGTADFGIKVQKEDAVLWETAENAPIVVLHALPERQFAYATRLDGNGTVGVYDSGHILWRIKSKHKVVSLRAFDLNGDGAMELVTGWSSGKVDARLCSNGQVIFKVLMSAPIAGLVEADYRRTGRSDLVIVTVTGEVRGYAAGSAIESQEPGDVHRELMAKKQALQMELRQRSVSESNYYVGSKLAISIASARGAVRLGLASGPGLLIYYAMVFAEGIFEGESLVVHPAKPQGELEIALRFPKNGPIDIHVKTCVGAPTSDLLMVLELTHQLAQFCMYEAIPRPREPPESLKDCGLVMEIAERAQRVALWLNQSLILSVEIQVVEIGPEAGSLEIWLRGLRDQKVHCLEVDASGKLTLRTEDPSFAGDVVQSLTAYLGLRELSSEAKFPAEEQRMLDALERFKGYKEVEARLQAETAGSSSLVKNLVIRLEDARILENVEDMRKRLGQLKAVNGDLIRDHEIRSKSFNELVAALKELNVGVQNVSRLRVYVVSVGKAASNAVQRCREAIKEENGKALVAAMRHG</sequence>
<keyword evidence="5 7" id="KW-0206">Cytoskeleton</keyword>
<reference evidence="14 15" key="1">
    <citation type="journal article" date="2017" name="Curr. Biol.">
        <title>The Evolution of Venom by Co-option of Single-Copy Genes.</title>
        <authorList>
            <person name="Martinson E.O."/>
            <person name="Mrinalini"/>
            <person name="Kelkar Y.D."/>
            <person name="Chang C.H."/>
            <person name="Werren J.H."/>
        </authorList>
    </citation>
    <scope>NUCLEOTIDE SEQUENCE [LARGE SCALE GENOMIC DNA]</scope>
    <source>
        <strain evidence="14 15">Alberta</strain>
        <tissue evidence="14">Whole body</tissue>
    </source>
</reference>
<evidence type="ECO:0000259" key="12">
    <source>
        <dbReference type="Pfam" id="PF23351"/>
    </source>
</evidence>
<dbReference type="Pfam" id="PF14782">
    <property type="entry name" value="BBS2_GAE"/>
    <property type="match status" value="1"/>
</dbReference>
<dbReference type="InterPro" id="IPR055380">
    <property type="entry name" value="BBS2_hp_dom"/>
</dbReference>
<dbReference type="EMBL" id="NNAY01001435">
    <property type="protein sequence ID" value="OXU23984.1"/>
    <property type="molecule type" value="Genomic_DNA"/>
</dbReference>
<dbReference type="PIRSF" id="PIRSF013684">
    <property type="entry name" value="BBS2"/>
    <property type="match status" value="1"/>
</dbReference>
<evidence type="ECO:0000259" key="13">
    <source>
        <dbReference type="Pfam" id="PF23353"/>
    </source>
</evidence>
<protein>
    <recommendedName>
        <fullName evidence="7">Bardet-Biedl syndrome 2 protein homolog</fullName>
    </recommendedName>
</protein>
<comment type="caution">
    <text evidence="14">The sequence shown here is derived from an EMBL/GenBank/DDBJ whole genome shotgun (WGS) entry which is preliminary data.</text>
</comment>
<dbReference type="Pfam" id="PF23351">
    <property type="entry name" value="BBS2_CtH"/>
    <property type="match status" value="1"/>
</dbReference>
<evidence type="ECO:0000256" key="6">
    <source>
        <dbReference type="ARBA" id="ARBA00023273"/>
    </source>
</evidence>
<evidence type="ECO:0000259" key="9">
    <source>
        <dbReference type="Pfam" id="PF14782"/>
    </source>
</evidence>
<dbReference type="Proteomes" id="UP000215335">
    <property type="component" value="Unassembled WGS sequence"/>
</dbReference>
<evidence type="ECO:0000259" key="11">
    <source>
        <dbReference type="Pfam" id="PF23350"/>
    </source>
</evidence>
<evidence type="ECO:0000259" key="10">
    <source>
        <dbReference type="Pfam" id="PF14783"/>
    </source>
</evidence>
<dbReference type="STRING" id="543379.A0A232EZX1"/>
<feature type="domain" description="Ciliary BBSome complex subunit 2 middle region" evidence="10">
    <location>
        <begin position="194"/>
        <end position="290"/>
    </location>
</feature>
<dbReference type="Pfam" id="PF23353">
    <property type="entry name" value="BBS2_hp"/>
    <property type="match status" value="1"/>
</dbReference>
<dbReference type="GO" id="GO:1905515">
    <property type="term" value="P:non-motile cilium assembly"/>
    <property type="evidence" value="ECO:0007669"/>
    <property type="project" value="InterPro"/>
</dbReference>
<dbReference type="InterPro" id="IPR029333">
    <property type="entry name" value="BBS2_GAE_dom"/>
</dbReference>
<comment type="subcellular location">
    <subcellularLocation>
        <location evidence="1">Cell projection</location>
        <location evidence="1">Cilium</location>
    </subcellularLocation>
    <subcellularLocation>
        <location evidence="2">Cytoplasm</location>
        <location evidence="2">Cytoskeleton</location>
    </subcellularLocation>
</comment>
<keyword evidence="6 7" id="KW-0966">Cell projection</keyword>
<proteinExistence type="predicted"/>
<keyword evidence="4 7" id="KW-0969">Cilium</keyword>
<dbReference type="InterPro" id="IPR029430">
    <property type="entry name" value="BBS2_N"/>
</dbReference>
<feature type="domain" description="BBS2 platform" evidence="11">
    <location>
        <begin position="477"/>
        <end position="572"/>
    </location>
</feature>
<dbReference type="InterPro" id="IPR016616">
    <property type="entry name" value="Bardet-Biedl_syndrome_2_prot"/>
</dbReference>
<accession>A0A232EZX1</accession>
<dbReference type="Pfam" id="PF14781">
    <property type="entry name" value="BBS2_N"/>
    <property type="match status" value="1"/>
</dbReference>
<dbReference type="InterPro" id="IPR029429">
    <property type="entry name" value="BBS2_Mid"/>
</dbReference>
<evidence type="ECO:0000256" key="4">
    <source>
        <dbReference type="ARBA" id="ARBA00023069"/>
    </source>
</evidence>
<feature type="domain" description="BBS2 hairpin" evidence="13">
    <location>
        <begin position="584"/>
        <end position="681"/>
    </location>
</feature>
<dbReference type="GO" id="GO:0016020">
    <property type="term" value="C:membrane"/>
    <property type="evidence" value="ECO:0007669"/>
    <property type="project" value="TreeGrafter"/>
</dbReference>
<evidence type="ECO:0000259" key="8">
    <source>
        <dbReference type="Pfam" id="PF14781"/>
    </source>
</evidence>
<keyword evidence="3 7" id="KW-0963">Cytoplasm</keyword>